<keyword evidence="2" id="KW-1185">Reference proteome</keyword>
<name>A0ACC0B8V2_CATRO</name>
<evidence type="ECO:0000313" key="1">
    <source>
        <dbReference type="EMBL" id="KAI5669055.1"/>
    </source>
</evidence>
<dbReference type="EMBL" id="CM044704">
    <property type="protein sequence ID" value="KAI5669055.1"/>
    <property type="molecule type" value="Genomic_DNA"/>
</dbReference>
<dbReference type="Proteomes" id="UP001060085">
    <property type="component" value="Linkage Group LG04"/>
</dbReference>
<accession>A0ACC0B8V2</accession>
<proteinExistence type="predicted"/>
<evidence type="ECO:0000313" key="2">
    <source>
        <dbReference type="Proteomes" id="UP001060085"/>
    </source>
</evidence>
<sequence>MTSSPPRPGSAAGGIQNPKQSLGFFANALKRKDSFIQFFIMTGILLLSCRSVGQKYRLHNLQEDTVALKEEQEGLKNRLNNIKQSLLAEASVDPTGSLAARVDEVGIIEALRIGSSLHIDLWCTVHIARGLGQFVPAAAVNVIVPAQAGKGKGGGELIYLNISLEL</sequence>
<reference evidence="2" key="1">
    <citation type="journal article" date="2023" name="Nat. Plants">
        <title>Single-cell RNA sequencing provides a high-resolution roadmap for understanding the multicellular compartmentation of specialized metabolism.</title>
        <authorList>
            <person name="Sun S."/>
            <person name="Shen X."/>
            <person name="Li Y."/>
            <person name="Li Y."/>
            <person name="Wang S."/>
            <person name="Li R."/>
            <person name="Zhang H."/>
            <person name="Shen G."/>
            <person name="Guo B."/>
            <person name="Wei J."/>
            <person name="Xu J."/>
            <person name="St-Pierre B."/>
            <person name="Chen S."/>
            <person name="Sun C."/>
        </authorList>
    </citation>
    <scope>NUCLEOTIDE SEQUENCE [LARGE SCALE GENOMIC DNA]</scope>
</reference>
<protein>
    <submittedName>
        <fullName evidence="1">Uncharacterized protein</fullName>
    </submittedName>
</protein>
<organism evidence="1 2">
    <name type="scientific">Catharanthus roseus</name>
    <name type="common">Madagascar periwinkle</name>
    <name type="synonym">Vinca rosea</name>
    <dbReference type="NCBI Taxonomy" id="4058"/>
    <lineage>
        <taxon>Eukaryota</taxon>
        <taxon>Viridiplantae</taxon>
        <taxon>Streptophyta</taxon>
        <taxon>Embryophyta</taxon>
        <taxon>Tracheophyta</taxon>
        <taxon>Spermatophyta</taxon>
        <taxon>Magnoliopsida</taxon>
        <taxon>eudicotyledons</taxon>
        <taxon>Gunneridae</taxon>
        <taxon>Pentapetalae</taxon>
        <taxon>asterids</taxon>
        <taxon>lamiids</taxon>
        <taxon>Gentianales</taxon>
        <taxon>Apocynaceae</taxon>
        <taxon>Rauvolfioideae</taxon>
        <taxon>Vinceae</taxon>
        <taxon>Catharanthinae</taxon>
        <taxon>Catharanthus</taxon>
    </lineage>
</organism>
<comment type="caution">
    <text evidence="1">The sequence shown here is derived from an EMBL/GenBank/DDBJ whole genome shotgun (WGS) entry which is preliminary data.</text>
</comment>
<gene>
    <name evidence="1" type="ORF">M9H77_18908</name>
</gene>